<reference evidence="23" key="1">
    <citation type="journal article" date="2020" name="Mitochondrial DNA Part B Resour">
        <title>Complete mitochondrial genome of Micractinium singularis MM0003 (Chlorellaceae, Trebouxiophyceae).</title>
        <authorList>
            <person name="Jo S.-W."/>
            <person name="Kang N.S."/>
            <person name="Chae H."/>
            <person name="Lee J.A."/>
            <person name="Kim K.M."/>
            <person name="Yoon M."/>
            <person name="Hong J.W."/>
            <person name="Yoon H.-S."/>
        </authorList>
    </citation>
    <scope>NUCLEOTIDE SEQUENCE</scope>
    <source>
        <strain evidence="23">MM0003</strain>
    </source>
</reference>
<evidence type="ECO:0000256" key="9">
    <source>
        <dbReference type="ARBA" id="ARBA00022741"/>
    </source>
</evidence>
<dbReference type="GO" id="GO:0031966">
    <property type="term" value="C:mitochondrial membrane"/>
    <property type="evidence" value="ECO:0007669"/>
    <property type="project" value="UniProtKB-SubCell"/>
</dbReference>
<dbReference type="AlphaFoldDB" id="A0A6M3S502"/>
<evidence type="ECO:0000256" key="19">
    <source>
        <dbReference type="ARBA" id="ARBA00048383"/>
    </source>
</evidence>
<dbReference type="GO" id="GO:0045259">
    <property type="term" value="C:proton-transporting ATP synthase complex"/>
    <property type="evidence" value="ECO:0007669"/>
    <property type="project" value="UniProtKB-KW"/>
</dbReference>
<proteinExistence type="inferred from homology"/>
<evidence type="ECO:0000256" key="6">
    <source>
        <dbReference type="ARBA" id="ARBA00022448"/>
    </source>
</evidence>
<evidence type="ECO:0000256" key="5">
    <source>
        <dbReference type="ARBA" id="ARBA00012473"/>
    </source>
</evidence>
<accession>A0A6M3S502</accession>
<dbReference type="InterPro" id="IPR044975">
    <property type="entry name" value="YMF19-like"/>
</dbReference>
<comment type="similarity">
    <text evidence="3">Belongs to the ATPase protein YMF19 family.</text>
</comment>
<feature type="compositionally biased region" description="Polar residues" evidence="20">
    <location>
        <begin position="158"/>
        <end position="168"/>
    </location>
</feature>
<evidence type="ECO:0000256" key="8">
    <source>
        <dbReference type="ARBA" id="ARBA00022692"/>
    </source>
</evidence>
<keyword evidence="11" id="KW-0067">ATP-binding</keyword>
<keyword evidence="8 21" id="KW-0812">Transmembrane</keyword>
<evidence type="ECO:0000256" key="3">
    <source>
        <dbReference type="ARBA" id="ARBA00010946"/>
    </source>
</evidence>
<dbReference type="Pfam" id="PF02326">
    <property type="entry name" value="YMF19"/>
    <property type="match status" value="1"/>
</dbReference>
<dbReference type="PANTHER" id="PTHR36816:SF1">
    <property type="entry name" value="ATP SYNTHASE PROTEIN YMF19"/>
    <property type="match status" value="1"/>
</dbReference>
<dbReference type="PANTHER" id="PTHR36816">
    <property type="entry name" value="ATP SYNTHASE PROTEIN YMF19"/>
    <property type="match status" value="1"/>
</dbReference>
<keyword evidence="10" id="KW-0375">Hydrogen ion transport</keyword>
<keyword evidence="6" id="KW-0813">Transport</keyword>
<evidence type="ECO:0000256" key="4">
    <source>
        <dbReference type="ARBA" id="ARBA00011648"/>
    </source>
</evidence>
<dbReference type="EMBL" id="MN894286">
    <property type="protein sequence ID" value="QJD26751.1"/>
    <property type="molecule type" value="Genomic_DNA"/>
</dbReference>
<evidence type="ECO:0000256" key="2">
    <source>
        <dbReference type="ARBA" id="ARBA00004304"/>
    </source>
</evidence>
<evidence type="ECO:0000256" key="1">
    <source>
        <dbReference type="ARBA" id="ARBA00003096"/>
    </source>
</evidence>
<keyword evidence="9" id="KW-0547">Nucleotide-binding</keyword>
<comment type="catalytic activity">
    <reaction evidence="19">
        <text>ATP + H2O + 4 H(+)(in) = ADP + phosphate + 5 H(+)(out)</text>
        <dbReference type="Rhea" id="RHEA:57720"/>
        <dbReference type="ChEBI" id="CHEBI:15377"/>
        <dbReference type="ChEBI" id="CHEBI:15378"/>
        <dbReference type="ChEBI" id="CHEBI:30616"/>
        <dbReference type="ChEBI" id="CHEBI:43474"/>
        <dbReference type="ChEBI" id="CHEBI:456216"/>
        <dbReference type="EC" id="7.1.2.2"/>
    </reaction>
</comment>
<evidence type="ECO:0000256" key="12">
    <source>
        <dbReference type="ARBA" id="ARBA00022967"/>
    </source>
</evidence>
<dbReference type="GO" id="GO:0006754">
    <property type="term" value="P:ATP biosynthetic process"/>
    <property type="evidence" value="ECO:0007669"/>
    <property type="project" value="UniProtKB-KW"/>
</dbReference>
<gene>
    <name evidence="23" type="primary">atp8</name>
</gene>
<keyword evidence="7" id="KW-0138">CF(0)</keyword>
<keyword evidence="16 21" id="KW-0472">Membrane</keyword>
<sequence length="178" mass="20828">MPQLDKVTFLSQFFWLCFFYLGFYYIILKFYLPKISRILALRRKKLGLSQEGIMSLIEEKQKVQENYENFLSKALVTSKSLFNNFFSRTTNWLNKNATSINKTHYQNVNASYIHFLGETSLSQNLLLYHASQNLPEKLTFKMLLNNLENLKSKAVNSSSTSKLQVSTQETKKLKKTKK</sequence>
<keyword evidence="15 23" id="KW-0496">Mitochondrion</keyword>
<evidence type="ECO:0000313" key="23">
    <source>
        <dbReference type="EMBL" id="QJD26751.1"/>
    </source>
</evidence>
<comment type="subcellular location">
    <subcellularLocation>
        <location evidence="2">Mitochondrion membrane</location>
        <topology evidence="2">Single-pass membrane protein</topology>
    </subcellularLocation>
</comment>
<evidence type="ECO:0000259" key="22">
    <source>
        <dbReference type="Pfam" id="PF02326"/>
    </source>
</evidence>
<keyword evidence="14" id="KW-0406">Ion transport</keyword>
<keyword evidence="13 21" id="KW-1133">Transmembrane helix</keyword>
<evidence type="ECO:0000256" key="14">
    <source>
        <dbReference type="ARBA" id="ARBA00023065"/>
    </source>
</evidence>
<evidence type="ECO:0000256" key="17">
    <source>
        <dbReference type="ARBA" id="ARBA00023310"/>
    </source>
</evidence>
<evidence type="ECO:0000256" key="13">
    <source>
        <dbReference type="ARBA" id="ARBA00022989"/>
    </source>
</evidence>
<protein>
    <recommendedName>
        <fullName evidence="5">H(+)-transporting two-sector ATPase</fullName>
        <ecNumber evidence="5">7.1.2.2</ecNumber>
    </recommendedName>
    <alternativeName>
        <fullName evidence="18">Mitochondrial protein YMF19</fullName>
    </alternativeName>
</protein>
<dbReference type="EC" id="7.1.2.2" evidence="5"/>
<dbReference type="GO" id="GO:0005524">
    <property type="term" value="F:ATP binding"/>
    <property type="evidence" value="ECO:0007669"/>
    <property type="project" value="UniProtKB-KW"/>
</dbReference>
<evidence type="ECO:0000256" key="16">
    <source>
        <dbReference type="ARBA" id="ARBA00023136"/>
    </source>
</evidence>
<evidence type="ECO:0000256" key="11">
    <source>
        <dbReference type="ARBA" id="ARBA00022840"/>
    </source>
</evidence>
<evidence type="ECO:0000256" key="20">
    <source>
        <dbReference type="SAM" id="MobiDB-lite"/>
    </source>
</evidence>
<feature type="region of interest" description="Disordered" evidence="20">
    <location>
        <begin position="158"/>
        <end position="178"/>
    </location>
</feature>
<evidence type="ECO:0000256" key="21">
    <source>
        <dbReference type="SAM" id="Phobius"/>
    </source>
</evidence>
<feature type="domain" description="ATP synthase YMF19-like N-terminal" evidence="22">
    <location>
        <begin position="2"/>
        <end position="78"/>
    </location>
</feature>
<keyword evidence="17" id="KW-0066">ATP synthesis</keyword>
<geneLocation type="mitochondrion" evidence="23"/>
<reference evidence="23" key="2">
    <citation type="submission" date="2020-01" db="EMBL/GenBank/DDBJ databases">
        <authorList>
            <person name="Hong J.-W."/>
        </authorList>
    </citation>
    <scope>NUCLEOTIDE SEQUENCE</scope>
    <source>
        <strain evidence="23">MM0003</strain>
    </source>
</reference>
<comment type="subunit">
    <text evidence="4">F-type ATPases have 2 components, CF(1) - the catalytic core - and CF(0) - the membrane proton channel. CF(1) has five subunits: alpha(3), beta(3), gamma(1), delta(1), epsilon(1). CF(0) has three main subunits: a, b and c.</text>
</comment>
<dbReference type="GO" id="GO:1902600">
    <property type="term" value="P:proton transmembrane transport"/>
    <property type="evidence" value="ECO:0007669"/>
    <property type="project" value="UniProtKB-KW"/>
</dbReference>
<organism evidence="23">
    <name type="scientific">Micractinium singularis</name>
    <dbReference type="NCBI Taxonomy" id="2607981"/>
    <lineage>
        <taxon>Eukaryota</taxon>
        <taxon>Viridiplantae</taxon>
        <taxon>Chlorophyta</taxon>
        <taxon>core chlorophytes</taxon>
        <taxon>Trebouxiophyceae</taxon>
        <taxon>Chlorellales</taxon>
        <taxon>Chlorellaceae</taxon>
        <taxon>Chlorella clade</taxon>
        <taxon>Micractinium</taxon>
    </lineage>
</organism>
<dbReference type="InterPro" id="IPR003319">
    <property type="entry name" value="YMF19-like_N"/>
</dbReference>
<evidence type="ECO:0000256" key="18">
    <source>
        <dbReference type="ARBA" id="ARBA00030649"/>
    </source>
</evidence>
<evidence type="ECO:0000256" key="15">
    <source>
        <dbReference type="ARBA" id="ARBA00023128"/>
    </source>
</evidence>
<evidence type="ECO:0000256" key="7">
    <source>
        <dbReference type="ARBA" id="ARBA00022547"/>
    </source>
</evidence>
<feature type="transmembrane region" description="Helical" evidence="21">
    <location>
        <begin position="12"/>
        <end position="32"/>
    </location>
</feature>
<evidence type="ECO:0000256" key="10">
    <source>
        <dbReference type="ARBA" id="ARBA00022781"/>
    </source>
</evidence>
<keyword evidence="12" id="KW-1278">Translocase</keyword>
<name>A0A6M3S502_9CHLO</name>
<comment type="function">
    <text evidence="1">This is one of the chains of the nonenzymatic component (CF(0) subunit) of the mitochondrial ATPase complex.</text>
</comment>